<feature type="signal peptide" evidence="1">
    <location>
        <begin position="1"/>
        <end position="40"/>
    </location>
</feature>
<dbReference type="OrthoDB" id="9971629at2"/>
<sequence length="210" mass="20838">MKGPVAVLYARRDAARPVRPAVRRAALVAAPALTVLLALAGAPPAAPARAGGPTVCTVDGVLRPGPDVVGTASADRIECSSVAAGHSVEGLGGADTLVLSGPVEGDVRGGPGDDGLLALPGAGQAPRAGLHGDEGNDTIRIADGVEVSGLVEGGEGDDRIVVRGTVTASGQLFGDEGDDDIHVHNNQGFADARPGVRDLCVADMGNPCPR</sequence>
<name>A0A1Z2L506_9ACTN</name>
<evidence type="ECO:0000256" key="1">
    <source>
        <dbReference type="SAM" id="SignalP"/>
    </source>
</evidence>
<dbReference type="InterPro" id="IPR011049">
    <property type="entry name" value="Serralysin-like_metalloprot_C"/>
</dbReference>
<dbReference type="Proteomes" id="UP000195755">
    <property type="component" value="Chromosome"/>
</dbReference>
<gene>
    <name evidence="2" type="ORF">SMD11_3760</name>
</gene>
<reference evidence="2 3" key="1">
    <citation type="submission" date="2017-06" db="EMBL/GenBank/DDBJ databases">
        <title>Streptomyces albireticuli Genome sequencing and assembly.</title>
        <authorList>
            <person name="Wang Y."/>
            <person name="Du B."/>
            <person name="Ding Y."/>
            <person name="Liu H."/>
            <person name="Hou Q."/>
            <person name="Liu K."/>
            <person name="Yao L."/>
            <person name="Wang C."/>
        </authorList>
    </citation>
    <scope>NUCLEOTIDE SEQUENCE [LARGE SCALE GENOMIC DNA]</scope>
    <source>
        <strain evidence="2 3">MDJK11</strain>
    </source>
</reference>
<accession>A0A1Z2L506</accession>
<dbReference type="PRINTS" id="PR00313">
    <property type="entry name" value="CABNDNGRPT"/>
</dbReference>
<dbReference type="RefSeq" id="WP_087927507.1">
    <property type="nucleotide sequence ID" value="NZ_CP021744.1"/>
</dbReference>
<evidence type="ECO:0000313" key="3">
    <source>
        <dbReference type="Proteomes" id="UP000195755"/>
    </source>
</evidence>
<organism evidence="2 3">
    <name type="scientific">Streptomyces albireticuli</name>
    <dbReference type="NCBI Taxonomy" id="1940"/>
    <lineage>
        <taxon>Bacteria</taxon>
        <taxon>Bacillati</taxon>
        <taxon>Actinomycetota</taxon>
        <taxon>Actinomycetes</taxon>
        <taxon>Kitasatosporales</taxon>
        <taxon>Streptomycetaceae</taxon>
        <taxon>Streptomyces</taxon>
    </lineage>
</organism>
<dbReference type="SUPFAM" id="SSF51120">
    <property type="entry name" value="beta-Roll"/>
    <property type="match status" value="1"/>
</dbReference>
<evidence type="ECO:0000313" key="2">
    <source>
        <dbReference type="EMBL" id="ARZ69379.1"/>
    </source>
</evidence>
<dbReference type="EMBL" id="CP021744">
    <property type="protein sequence ID" value="ARZ69379.1"/>
    <property type="molecule type" value="Genomic_DNA"/>
</dbReference>
<keyword evidence="1" id="KW-0732">Signal</keyword>
<dbReference type="AlphaFoldDB" id="A0A1Z2L506"/>
<feature type="chain" id="PRO_5038704879" evidence="1">
    <location>
        <begin position="41"/>
        <end position="210"/>
    </location>
</feature>
<dbReference type="Gene3D" id="2.160.20.160">
    <property type="match status" value="1"/>
</dbReference>
<dbReference type="KEGG" id="salj:SMD11_3760"/>
<protein>
    <submittedName>
        <fullName evidence="2">Uncharacterized protein</fullName>
    </submittedName>
</protein>
<proteinExistence type="predicted"/>